<sequence>MDVSSSSDGFRIWIEVDDFIRYFDWSVTPTGIGRVQAQILPWLVDAYPGRVLLCRVGAGGEQVEVLSYEEVARLTDGNEFLHRQKTRRWPVSLLKVKRYLGTRLTAAVKARLGNTNGRQRFASMIREGDVLLNLGASWSHRDFGKAIAFLKARYGVRFGLLVHDVLPVSHPHLVAPGHIPNFTKWLHDMTGVWDLVLTPSQSSAEALANYLGEQNLPVPDTRVIPFGAGFPTNLPRPDLPLEHRSHVLYVSTIEIRKNHMLLFRVWEKLVDRHGAGAVPQLVFAGKFGWEIADLRRALNTSKSLDGKIRVIENLSDEELASYYRNSLFTVFPSFCEGWGLPVSESLYYGRYCIASSATSLPEVGGRFIDYHEPGDTEGAYELIEAAIFNPDLVADKEQIIRQEYPCPTWQQTALSIVATLDGYFPDPQRKQQAFAR</sequence>
<accession>L0NDB6</accession>
<evidence type="ECO:0000256" key="1">
    <source>
        <dbReference type="ARBA" id="ARBA00022679"/>
    </source>
</evidence>
<dbReference type="Pfam" id="PF00534">
    <property type="entry name" value="Glycos_transf_1"/>
    <property type="match status" value="1"/>
</dbReference>
<dbReference type="OrthoDB" id="9801609at2"/>
<dbReference type="PANTHER" id="PTHR46401">
    <property type="entry name" value="GLYCOSYLTRANSFERASE WBBK-RELATED"/>
    <property type="match status" value="1"/>
</dbReference>
<keyword evidence="1 3" id="KW-0808">Transferase</keyword>
<dbReference type="GO" id="GO:0016757">
    <property type="term" value="F:glycosyltransferase activity"/>
    <property type="evidence" value="ECO:0007669"/>
    <property type="project" value="UniProtKB-KW"/>
</dbReference>
<feature type="domain" description="Glycosyl transferase family 1" evidence="2">
    <location>
        <begin position="244"/>
        <end position="363"/>
    </location>
</feature>
<dbReference type="AlphaFoldDB" id="L0NDB6"/>
<organism evidence="3 4">
    <name type="scientific">Pseudorhizobium banfieldiae</name>
    <dbReference type="NCBI Taxonomy" id="1125847"/>
    <lineage>
        <taxon>Bacteria</taxon>
        <taxon>Pseudomonadati</taxon>
        <taxon>Pseudomonadota</taxon>
        <taxon>Alphaproteobacteria</taxon>
        <taxon>Hyphomicrobiales</taxon>
        <taxon>Rhizobiaceae</taxon>
        <taxon>Rhizobium/Agrobacterium group</taxon>
        <taxon>Pseudorhizobium</taxon>
    </lineage>
</organism>
<name>L0NDB6_9HYPH</name>
<dbReference type="Gene3D" id="3.40.50.2000">
    <property type="entry name" value="Glycogen Phosphorylase B"/>
    <property type="match status" value="1"/>
</dbReference>
<dbReference type="PANTHER" id="PTHR46401:SF2">
    <property type="entry name" value="GLYCOSYLTRANSFERASE WBBK-RELATED"/>
    <property type="match status" value="1"/>
</dbReference>
<dbReference type="EMBL" id="FO082820">
    <property type="protein sequence ID" value="CCF18297.1"/>
    <property type="molecule type" value="Genomic_DNA"/>
</dbReference>
<evidence type="ECO:0000313" key="4">
    <source>
        <dbReference type="Proteomes" id="UP000010792"/>
    </source>
</evidence>
<dbReference type="Proteomes" id="UP000010792">
    <property type="component" value="Chromosome"/>
</dbReference>
<evidence type="ECO:0000313" key="3">
    <source>
        <dbReference type="EMBL" id="CCF18297.1"/>
    </source>
</evidence>
<proteinExistence type="predicted"/>
<reference evidence="3 4" key="1">
    <citation type="journal article" date="2013" name="Genome Biol. Evol.">
        <title>Life in an arsenic-containing gold mine: genome and physiology of the autotrophic arsenite-oxidizing bacterium rhizobium sp. NT-26.</title>
        <authorList>
            <person name="Andres J."/>
            <person name="Arsene-Ploetze F."/>
            <person name="Barbe V."/>
            <person name="Brochier-Armanet C."/>
            <person name="Cleiss-Arnold J."/>
            <person name="Coppee J.Y."/>
            <person name="Dillies M.A."/>
            <person name="Geist"/>
            <person name="L"/>
            <person name="Joublin A."/>
            <person name="Koechler S."/>
            <person name="Lassalle F."/>
            <person name="Marchal M."/>
            <person name="Medigue C."/>
            <person name="Muller D."/>
            <person name="Nesme X."/>
            <person name="Plewniak F."/>
            <person name="Proux C."/>
            <person name="Ramirez-Bahena M.H."/>
            <person name="Schenowitz C."/>
            <person name="Sismeiro O."/>
            <person name="Vallenet D."/>
            <person name="Santini J.M."/>
            <person name="Bertin P.N."/>
        </authorList>
    </citation>
    <scope>NUCLEOTIDE SEQUENCE [LARGE SCALE GENOMIC DNA]</scope>
    <source>
        <strain evidence="3 4">NT-26</strain>
    </source>
</reference>
<dbReference type="KEGG" id="rht:NT26_0573"/>
<protein>
    <submittedName>
        <fullName evidence="3">Putative Lipopolysaccharide N-acetylglucosaminyltransferase II</fullName>
    </submittedName>
</protein>
<keyword evidence="4" id="KW-1185">Reference proteome</keyword>
<dbReference type="STRING" id="1125847.NT26_0573"/>
<dbReference type="RefSeq" id="WP_052637255.1">
    <property type="nucleotide sequence ID" value="NZ_FO082820.1"/>
</dbReference>
<keyword evidence="3" id="KW-0328">Glycosyltransferase</keyword>
<dbReference type="SUPFAM" id="SSF53756">
    <property type="entry name" value="UDP-Glycosyltransferase/glycogen phosphorylase"/>
    <property type="match status" value="1"/>
</dbReference>
<dbReference type="InterPro" id="IPR001296">
    <property type="entry name" value="Glyco_trans_1"/>
</dbReference>
<gene>
    <name evidence="3" type="ORF">NT26_0573</name>
</gene>
<evidence type="ECO:0000259" key="2">
    <source>
        <dbReference type="Pfam" id="PF00534"/>
    </source>
</evidence>
<dbReference type="CDD" id="cd03809">
    <property type="entry name" value="GT4_MtfB-like"/>
    <property type="match status" value="1"/>
</dbReference>